<keyword evidence="2" id="KW-1185">Reference proteome</keyword>
<evidence type="ECO:0000313" key="2">
    <source>
        <dbReference type="Proteomes" id="UP000007883"/>
    </source>
</evidence>
<name>I0HLH7_RUBGI</name>
<protein>
    <submittedName>
        <fullName evidence="1">Uncharacterized protein</fullName>
    </submittedName>
</protein>
<dbReference type="AlphaFoldDB" id="I0HLH7"/>
<dbReference type="HOGENOM" id="CLU_3103421_0_0_4"/>
<organism evidence="1 2">
    <name type="scientific">Rubrivivax gelatinosus (strain NBRC 100245 / IL144)</name>
    <dbReference type="NCBI Taxonomy" id="983917"/>
    <lineage>
        <taxon>Bacteria</taxon>
        <taxon>Pseudomonadati</taxon>
        <taxon>Pseudomonadota</taxon>
        <taxon>Betaproteobacteria</taxon>
        <taxon>Burkholderiales</taxon>
        <taxon>Sphaerotilaceae</taxon>
        <taxon>Rubrivivax</taxon>
    </lineage>
</organism>
<accession>I0HLH7</accession>
<proteinExistence type="predicted"/>
<evidence type="ECO:0000313" key="1">
    <source>
        <dbReference type="EMBL" id="BAL93864.1"/>
    </source>
</evidence>
<sequence length="51" mass="5867">MIGEYWIWVTLTYDVRPEKAMGGLRRYRQSVEIGACGQRGDVFGEFIDPAK</sequence>
<dbReference type="Proteomes" id="UP000007883">
    <property type="component" value="Chromosome"/>
</dbReference>
<reference evidence="1 2" key="1">
    <citation type="journal article" date="2012" name="J. Bacteriol.">
        <title>Complete genome sequence of phototrophic betaproteobacterium Rubrivivax gelatinosus IL144.</title>
        <authorList>
            <person name="Nagashima S."/>
            <person name="Kamimura A."/>
            <person name="Shimizu T."/>
            <person name="Nakamura-isaki S."/>
            <person name="Aono E."/>
            <person name="Sakamoto K."/>
            <person name="Ichikawa N."/>
            <person name="Nakazawa H."/>
            <person name="Sekine M."/>
            <person name="Yamazaki S."/>
            <person name="Fujita N."/>
            <person name="Shimada K."/>
            <person name="Hanada S."/>
            <person name="Nagashima K.V.P."/>
        </authorList>
    </citation>
    <scope>NUCLEOTIDE SEQUENCE [LARGE SCALE GENOMIC DNA]</scope>
    <source>
        <strain evidence="2">NBRC 100245 / IL144</strain>
    </source>
</reference>
<gene>
    <name evidence="1" type="ordered locus">RGE_05190</name>
</gene>
<dbReference type="KEGG" id="rge:RGE_05190"/>
<dbReference type="EMBL" id="AP012320">
    <property type="protein sequence ID" value="BAL93864.1"/>
    <property type="molecule type" value="Genomic_DNA"/>
</dbReference>